<sequence length="292" mass="32929">MDEADWQRLTSQLRRGDCTPFLGAGACVGALPTGTELSTRYAIEHGYPFTDDHNLARVMQYAAAELRDSVDLKTRVCEYLQECGRTRSAGPNDPHAVLARFPLDTFLTTNYDNFLAEALRRRGKQPTEEVSAWWEGGSTDVPVVATPDWEKPLVYYLHGSWAMPRSLVLTEADYLNYLVNMVDASAYTGRFPLPTPVLRALTMKPLLFLGYSLQDWTFRVLFHGLARSTPRSNHRRHVSVQIMPGVNDSATDVEAKAERYLAHYLHGWNISTFFGTATDFCAELEARTRDLS</sequence>
<dbReference type="EMBL" id="BLAD01000049">
    <property type="protein sequence ID" value="GES01241.1"/>
    <property type="molecule type" value="Genomic_DNA"/>
</dbReference>
<dbReference type="InterPro" id="IPR029035">
    <property type="entry name" value="DHS-like_NAD/FAD-binding_dom"/>
</dbReference>
<proteinExistence type="predicted"/>
<dbReference type="SUPFAM" id="SSF52467">
    <property type="entry name" value="DHS-like NAD/FAD-binding domain"/>
    <property type="match status" value="1"/>
</dbReference>
<dbReference type="AlphaFoldDB" id="A0A5M3W280"/>
<gene>
    <name evidence="1" type="ORF">Acor_33050</name>
</gene>
<name>A0A5M3W280_9ACTN</name>
<dbReference type="Proteomes" id="UP000334990">
    <property type="component" value="Unassembled WGS sequence"/>
</dbReference>
<comment type="caution">
    <text evidence="1">The sequence shown here is derived from an EMBL/GenBank/DDBJ whole genome shotgun (WGS) entry which is preliminary data.</text>
</comment>
<protein>
    <submittedName>
        <fullName evidence="1">Uncharacterized protein</fullName>
    </submittedName>
</protein>
<dbReference type="RefSeq" id="WP_155337538.1">
    <property type="nucleotide sequence ID" value="NZ_BAAABN010000032.1"/>
</dbReference>
<organism evidence="1 2">
    <name type="scientific">Acrocarpospora corrugata</name>
    <dbReference type="NCBI Taxonomy" id="35763"/>
    <lineage>
        <taxon>Bacteria</taxon>
        <taxon>Bacillati</taxon>
        <taxon>Actinomycetota</taxon>
        <taxon>Actinomycetes</taxon>
        <taxon>Streptosporangiales</taxon>
        <taxon>Streptosporangiaceae</taxon>
        <taxon>Acrocarpospora</taxon>
    </lineage>
</organism>
<dbReference type="Pfam" id="PF13289">
    <property type="entry name" value="SIR2_2"/>
    <property type="match status" value="1"/>
</dbReference>
<keyword evidence="2" id="KW-1185">Reference proteome</keyword>
<evidence type="ECO:0000313" key="2">
    <source>
        <dbReference type="Proteomes" id="UP000334990"/>
    </source>
</evidence>
<accession>A0A5M3W280</accession>
<evidence type="ECO:0000313" key="1">
    <source>
        <dbReference type="EMBL" id="GES01241.1"/>
    </source>
</evidence>
<reference evidence="1 2" key="1">
    <citation type="submission" date="2019-10" db="EMBL/GenBank/DDBJ databases">
        <title>Whole genome shotgun sequence of Acrocarpospora corrugata NBRC 13972.</title>
        <authorList>
            <person name="Ichikawa N."/>
            <person name="Kimura A."/>
            <person name="Kitahashi Y."/>
            <person name="Komaki H."/>
            <person name="Oguchi A."/>
        </authorList>
    </citation>
    <scope>NUCLEOTIDE SEQUENCE [LARGE SCALE GENOMIC DNA]</scope>
    <source>
        <strain evidence="1 2">NBRC 13972</strain>
    </source>
</reference>
<dbReference type="OrthoDB" id="3676657at2"/>